<dbReference type="GeneID" id="36572462"/>
<evidence type="ECO:0000313" key="4">
    <source>
        <dbReference type="Proteomes" id="UP000241818"/>
    </source>
</evidence>
<evidence type="ECO:0000256" key="1">
    <source>
        <dbReference type="SAM" id="MobiDB-lite"/>
    </source>
</evidence>
<dbReference type="InParanoid" id="A0A2T3BCA9"/>
<organism evidence="3 4">
    <name type="scientific">Amorphotheca resinae ATCC 22711</name>
    <dbReference type="NCBI Taxonomy" id="857342"/>
    <lineage>
        <taxon>Eukaryota</taxon>
        <taxon>Fungi</taxon>
        <taxon>Dikarya</taxon>
        <taxon>Ascomycota</taxon>
        <taxon>Pezizomycotina</taxon>
        <taxon>Leotiomycetes</taxon>
        <taxon>Helotiales</taxon>
        <taxon>Amorphothecaceae</taxon>
        <taxon>Amorphotheca</taxon>
    </lineage>
</organism>
<accession>A0A2T3BCA9</accession>
<protein>
    <submittedName>
        <fullName evidence="3">Uncharacterized protein</fullName>
    </submittedName>
</protein>
<dbReference type="RefSeq" id="XP_024724529.1">
    <property type="nucleotide sequence ID" value="XM_024864381.1"/>
</dbReference>
<evidence type="ECO:0000313" key="3">
    <source>
        <dbReference type="EMBL" id="PSS25930.1"/>
    </source>
</evidence>
<dbReference type="AlphaFoldDB" id="A0A2T3BCA9"/>
<dbReference type="EMBL" id="KZ679007">
    <property type="protein sequence ID" value="PSS25930.1"/>
    <property type="molecule type" value="Genomic_DNA"/>
</dbReference>
<reference evidence="3 4" key="1">
    <citation type="journal article" date="2018" name="New Phytol.">
        <title>Comparative genomics and transcriptomics depict ericoid mycorrhizal fungi as versatile saprotrophs and plant mutualists.</title>
        <authorList>
            <person name="Martino E."/>
            <person name="Morin E."/>
            <person name="Grelet G.A."/>
            <person name="Kuo A."/>
            <person name="Kohler A."/>
            <person name="Daghino S."/>
            <person name="Barry K.W."/>
            <person name="Cichocki N."/>
            <person name="Clum A."/>
            <person name="Dockter R.B."/>
            <person name="Hainaut M."/>
            <person name="Kuo R.C."/>
            <person name="LaButti K."/>
            <person name="Lindahl B.D."/>
            <person name="Lindquist E.A."/>
            <person name="Lipzen A."/>
            <person name="Khouja H.R."/>
            <person name="Magnuson J."/>
            <person name="Murat C."/>
            <person name="Ohm R.A."/>
            <person name="Singer S.W."/>
            <person name="Spatafora J.W."/>
            <person name="Wang M."/>
            <person name="Veneault-Fourrey C."/>
            <person name="Henrissat B."/>
            <person name="Grigoriev I.V."/>
            <person name="Martin F.M."/>
            <person name="Perotto S."/>
        </authorList>
    </citation>
    <scope>NUCLEOTIDE SEQUENCE [LARGE SCALE GENOMIC DNA]</scope>
    <source>
        <strain evidence="3 4">ATCC 22711</strain>
    </source>
</reference>
<feature type="compositionally biased region" description="Low complexity" evidence="1">
    <location>
        <begin position="21"/>
        <end position="31"/>
    </location>
</feature>
<evidence type="ECO:0000256" key="2">
    <source>
        <dbReference type="SAM" id="Phobius"/>
    </source>
</evidence>
<gene>
    <name evidence="3" type="ORF">M430DRAFT_208399</name>
</gene>
<keyword evidence="2" id="KW-0472">Membrane</keyword>
<keyword evidence="4" id="KW-1185">Reference proteome</keyword>
<dbReference type="Proteomes" id="UP000241818">
    <property type="component" value="Unassembled WGS sequence"/>
</dbReference>
<keyword evidence="2" id="KW-1133">Transmembrane helix</keyword>
<sequence>MAPLPTLEPSISSQDTIAGHPLSSRSPPLSNPSIITQLVSLARRQNSPAIIPTGYGDLDGTTSPGTVAGIVLGSVAGFLLVLWLIYTCLNFNTVNNRRVIEEKRSRSAATVPRSG</sequence>
<dbReference type="OrthoDB" id="5423884at2759"/>
<feature type="region of interest" description="Disordered" evidence="1">
    <location>
        <begin position="1"/>
        <end position="31"/>
    </location>
</feature>
<proteinExistence type="predicted"/>
<keyword evidence="2" id="KW-0812">Transmembrane</keyword>
<feature type="transmembrane region" description="Helical" evidence="2">
    <location>
        <begin position="67"/>
        <end position="89"/>
    </location>
</feature>
<name>A0A2T3BCA9_AMORE</name>